<feature type="domain" description="Nudix hydrolase" evidence="4">
    <location>
        <begin position="104"/>
        <end position="235"/>
    </location>
</feature>
<dbReference type="PANTHER" id="PTHR43736:SF1">
    <property type="entry name" value="DIHYDRONEOPTERIN TRIPHOSPHATE DIPHOSPHATASE"/>
    <property type="match status" value="1"/>
</dbReference>
<dbReference type="Gene3D" id="3.90.79.10">
    <property type="entry name" value="Nucleoside Triphosphate Pyrophosphohydrolase"/>
    <property type="match status" value="1"/>
</dbReference>
<evidence type="ECO:0000256" key="1">
    <source>
        <dbReference type="ARBA" id="ARBA00005582"/>
    </source>
</evidence>
<dbReference type="PROSITE" id="PS51462">
    <property type="entry name" value="NUDIX"/>
    <property type="match status" value="1"/>
</dbReference>
<comment type="caution">
    <text evidence="5">The sequence shown here is derived from an EMBL/GenBank/DDBJ whole genome shotgun (WGS) entry which is preliminary data.</text>
</comment>
<dbReference type="Proteomes" id="UP000649739">
    <property type="component" value="Unassembled WGS sequence"/>
</dbReference>
<reference evidence="5" key="1">
    <citation type="journal article" date="2014" name="Int. J. Syst. Evol. Microbiol.">
        <title>Complete genome sequence of Corynebacterium casei LMG S-19264T (=DSM 44701T), isolated from a smear-ripened cheese.</title>
        <authorList>
            <consortium name="US DOE Joint Genome Institute (JGI-PGF)"/>
            <person name="Walter F."/>
            <person name="Albersmeier A."/>
            <person name="Kalinowski J."/>
            <person name="Ruckert C."/>
        </authorList>
    </citation>
    <scope>NUCLEOTIDE SEQUENCE</scope>
    <source>
        <strain evidence="5">JCM 3090</strain>
    </source>
</reference>
<dbReference type="Pfam" id="PF25969">
    <property type="entry name" value="NUDT9_N"/>
    <property type="match status" value="1"/>
</dbReference>
<protein>
    <recommendedName>
        <fullName evidence="4">Nudix hydrolase domain-containing protein</fullName>
    </recommendedName>
</protein>
<dbReference type="GO" id="GO:0016787">
    <property type="term" value="F:hydrolase activity"/>
    <property type="evidence" value="ECO:0007669"/>
    <property type="project" value="UniProtKB-KW"/>
</dbReference>
<accession>A0A8J3BF32</accession>
<dbReference type="InterPro" id="IPR000086">
    <property type="entry name" value="NUDIX_hydrolase_dom"/>
</dbReference>
<sequence length="249" mass="26426">MLPQTPTPIPPPAVVAVPDALRPWSTPWPGYRPTDVTPPELRPGGIAASVGQGWVSDPTPDPATIEWPARQAAALLPFDVVGGLPLNPSGRTGRAGRNLGGWGENQAVDPIVVADTPDGWHVLLISRDDCGRWAIPGGMVDPGETPTAALVRELREETGLGLDARAAALLGRFYVHDPRASDHAWVCTTAALFRLPARLPVVAGDDATAAAWWPLDELTVRVEAAGGRLYAAHRPLLFAAVHHLITQHS</sequence>
<dbReference type="SUPFAM" id="SSF55811">
    <property type="entry name" value="Nudix"/>
    <property type="match status" value="1"/>
</dbReference>
<dbReference type="PRINTS" id="PR00502">
    <property type="entry name" value="NUDIXFAMILY"/>
</dbReference>
<gene>
    <name evidence="5" type="ORF">GCM10010123_44280</name>
</gene>
<dbReference type="EMBL" id="BMQB01000013">
    <property type="protein sequence ID" value="GGK09538.1"/>
    <property type="molecule type" value="Genomic_DNA"/>
</dbReference>
<keyword evidence="2 3" id="KW-0378">Hydrolase</keyword>
<dbReference type="InterPro" id="IPR020476">
    <property type="entry name" value="Nudix_hydrolase"/>
</dbReference>
<name>A0A8J3BF32_9ACTN</name>
<dbReference type="PANTHER" id="PTHR43736">
    <property type="entry name" value="ADP-RIBOSE PYROPHOSPHATASE"/>
    <property type="match status" value="1"/>
</dbReference>
<dbReference type="PROSITE" id="PS00893">
    <property type="entry name" value="NUDIX_BOX"/>
    <property type="match status" value="1"/>
</dbReference>
<dbReference type="AlphaFoldDB" id="A0A8J3BF32"/>
<evidence type="ECO:0000313" key="5">
    <source>
        <dbReference type="EMBL" id="GGK09538.1"/>
    </source>
</evidence>
<keyword evidence="6" id="KW-1185">Reference proteome</keyword>
<evidence type="ECO:0000256" key="3">
    <source>
        <dbReference type="RuleBase" id="RU003476"/>
    </source>
</evidence>
<reference evidence="5" key="2">
    <citation type="submission" date="2020-09" db="EMBL/GenBank/DDBJ databases">
        <authorList>
            <person name="Sun Q."/>
            <person name="Ohkuma M."/>
        </authorList>
    </citation>
    <scope>NUCLEOTIDE SEQUENCE</scope>
    <source>
        <strain evidence="5">JCM 3090</strain>
    </source>
</reference>
<evidence type="ECO:0000256" key="2">
    <source>
        <dbReference type="ARBA" id="ARBA00022801"/>
    </source>
</evidence>
<evidence type="ECO:0000259" key="4">
    <source>
        <dbReference type="PROSITE" id="PS51462"/>
    </source>
</evidence>
<comment type="similarity">
    <text evidence="1 3">Belongs to the Nudix hydrolase family.</text>
</comment>
<evidence type="ECO:0000313" key="6">
    <source>
        <dbReference type="Proteomes" id="UP000649739"/>
    </source>
</evidence>
<dbReference type="InterPro" id="IPR015797">
    <property type="entry name" value="NUDIX_hydrolase-like_dom_sf"/>
</dbReference>
<organism evidence="5 6">
    <name type="scientific">Pilimelia anulata</name>
    <dbReference type="NCBI Taxonomy" id="53371"/>
    <lineage>
        <taxon>Bacteria</taxon>
        <taxon>Bacillati</taxon>
        <taxon>Actinomycetota</taxon>
        <taxon>Actinomycetes</taxon>
        <taxon>Micromonosporales</taxon>
        <taxon>Micromonosporaceae</taxon>
        <taxon>Pilimelia</taxon>
    </lineage>
</organism>
<dbReference type="Pfam" id="PF00293">
    <property type="entry name" value="NUDIX"/>
    <property type="match status" value="1"/>
</dbReference>
<dbReference type="InterPro" id="IPR020084">
    <property type="entry name" value="NUDIX_hydrolase_CS"/>
</dbReference>
<proteinExistence type="inferred from homology"/>